<feature type="domain" description="Replication-associated protein ORF2/G2P" evidence="1">
    <location>
        <begin position="66"/>
        <end position="163"/>
    </location>
</feature>
<dbReference type="InterPro" id="IPR056906">
    <property type="entry name" value="ORF2/G2P_dom"/>
</dbReference>
<evidence type="ECO:0000313" key="2">
    <source>
        <dbReference type="EMBL" id="DAE01979.1"/>
    </source>
</evidence>
<organism evidence="2">
    <name type="scientific">Siphoviridae sp. ctiam3</name>
    <dbReference type="NCBI Taxonomy" id="2825624"/>
    <lineage>
        <taxon>Viruses</taxon>
        <taxon>Duplodnaviria</taxon>
        <taxon>Heunggongvirae</taxon>
        <taxon>Uroviricota</taxon>
        <taxon>Caudoviricetes</taxon>
    </lineage>
</organism>
<sequence length="248" mass="29704">MRKRKTITTRNIKFTWDYLTGRSYVKGKGRRKKENVSPEAIKKYNAKQAEVKLCALIDTNFISMDWYLTFTFKEKVTFEDARHCMQNMIKRMQRLYKKNGETLKYIYVVEGVNRVHFHMLINNAFPITTEMIEALWSHGYVDMRVYHGKAEDATALASYLLKETKTENYEKVEVFKRRWYASTNLEKPKESTRTLASNRWSNDIYVPDGYYLDKDSLIEGVNLEGYPYRFYKLIKLDTRRHRWKMSIT</sequence>
<evidence type="ECO:0000259" key="1">
    <source>
        <dbReference type="Pfam" id="PF23343"/>
    </source>
</evidence>
<name>A0A8S5P6B6_9CAUD</name>
<proteinExistence type="predicted"/>
<protein>
    <recommendedName>
        <fullName evidence="1">Replication-associated protein ORF2/G2P domain-containing protein</fullName>
    </recommendedName>
</protein>
<dbReference type="Pfam" id="PF23343">
    <property type="entry name" value="REP_ORF2-G2P"/>
    <property type="match status" value="1"/>
</dbReference>
<accession>A0A8S5P6B6</accession>
<dbReference type="EMBL" id="BK015338">
    <property type="protein sequence ID" value="DAE01979.1"/>
    <property type="molecule type" value="Genomic_DNA"/>
</dbReference>
<reference evidence="2" key="1">
    <citation type="journal article" date="2021" name="Proc. Natl. Acad. Sci. U.S.A.">
        <title>A Catalog of Tens of Thousands of Viruses from Human Metagenomes Reveals Hidden Associations with Chronic Diseases.</title>
        <authorList>
            <person name="Tisza M.J."/>
            <person name="Buck C.B."/>
        </authorList>
    </citation>
    <scope>NUCLEOTIDE SEQUENCE</scope>
    <source>
        <strain evidence="2">Ctiam3</strain>
    </source>
</reference>